<dbReference type="AlphaFoldDB" id="A0A1M7C178"/>
<sequence length="73" mass="8776">MSSSKNDFLHLIEIEIEQFYGITIPDYTEEEKIIYPLFKSFFGIFKKELCVYFLSGKAVNYEVHYFIFNVKIF</sequence>
<keyword evidence="2" id="KW-1185">Reference proteome</keyword>
<accession>A0A1M7C178</accession>
<dbReference type="EMBL" id="FRAV01000021">
    <property type="protein sequence ID" value="SHL60896.1"/>
    <property type="molecule type" value="Genomic_DNA"/>
</dbReference>
<organism evidence="1 2">
    <name type="scientific">Chryseobacterium polytrichastri</name>
    <dbReference type="NCBI Taxonomy" id="1302687"/>
    <lineage>
        <taxon>Bacteria</taxon>
        <taxon>Pseudomonadati</taxon>
        <taxon>Bacteroidota</taxon>
        <taxon>Flavobacteriia</taxon>
        <taxon>Flavobacteriales</taxon>
        <taxon>Weeksellaceae</taxon>
        <taxon>Chryseobacterium group</taxon>
        <taxon>Chryseobacterium</taxon>
    </lineage>
</organism>
<evidence type="ECO:0000313" key="2">
    <source>
        <dbReference type="Proteomes" id="UP000184364"/>
    </source>
</evidence>
<name>A0A1M7C178_9FLAO</name>
<evidence type="ECO:0000313" key="1">
    <source>
        <dbReference type="EMBL" id="SHL60896.1"/>
    </source>
</evidence>
<gene>
    <name evidence="1" type="ORF">SAMN05444267_102115</name>
</gene>
<reference evidence="2" key="1">
    <citation type="submission" date="2016-11" db="EMBL/GenBank/DDBJ databases">
        <authorList>
            <person name="Varghese N."/>
            <person name="Submissions S."/>
        </authorList>
    </citation>
    <scope>NUCLEOTIDE SEQUENCE [LARGE SCALE GENOMIC DNA]</scope>
    <source>
        <strain evidence="2">DSM 26899</strain>
    </source>
</reference>
<dbReference type="RefSeq" id="WP_073293740.1">
    <property type="nucleotide sequence ID" value="NZ_FRAV01000021.1"/>
</dbReference>
<dbReference type="Proteomes" id="UP000184364">
    <property type="component" value="Unassembled WGS sequence"/>
</dbReference>
<protein>
    <submittedName>
        <fullName evidence="1">Uncharacterized protein</fullName>
    </submittedName>
</protein>
<proteinExistence type="predicted"/>
<dbReference type="OrthoDB" id="1264261at2"/>